<reference evidence="1" key="1">
    <citation type="journal article" date="2021" name="PeerJ">
        <title>Extensive microbial diversity within the chicken gut microbiome revealed by metagenomics and culture.</title>
        <authorList>
            <person name="Gilroy R."/>
            <person name="Ravi A."/>
            <person name="Getino M."/>
            <person name="Pursley I."/>
            <person name="Horton D.L."/>
            <person name="Alikhan N.F."/>
            <person name="Baker D."/>
            <person name="Gharbi K."/>
            <person name="Hall N."/>
            <person name="Watson M."/>
            <person name="Adriaenssens E.M."/>
            <person name="Foster-Nyarko E."/>
            <person name="Jarju S."/>
            <person name="Secka A."/>
            <person name="Antonio M."/>
            <person name="Oren A."/>
            <person name="Chaudhuri R.R."/>
            <person name="La Ragione R."/>
            <person name="Hildebrand F."/>
            <person name="Pallen M.J."/>
        </authorList>
    </citation>
    <scope>NUCLEOTIDE SEQUENCE</scope>
    <source>
        <strain evidence="1">ChiBcec6-4105</strain>
    </source>
</reference>
<reference evidence="1" key="2">
    <citation type="submission" date="2021-04" db="EMBL/GenBank/DDBJ databases">
        <authorList>
            <person name="Gilroy R."/>
        </authorList>
    </citation>
    <scope>NUCLEOTIDE SEQUENCE</scope>
    <source>
        <strain evidence="1">ChiBcec6-4105</strain>
    </source>
</reference>
<evidence type="ECO:0000313" key="1">
    <source>
        <dbReference type="EMBL" id="HJD30132.1"/>
    </source>
</evidence>
<name>A0A9D2TYH1_9FIRM</name>
<dbReference type="EMBL" id="DWUY01000312">
    <property type="protein sequence ID" value="HJD30132.1"/>
    <property type="molecule type" value="Genomic_DNA"/>
</dbReference>
<protein>
    <submittedName>
        <fullName evidence="1">Uncharacterized protein</fullName>
    </submittedName>
</protein>
<accession>A0A9D2TYH1</accession>
<dbReference type="Proteomes" id="UP000823892">
    <property type="component" value="Unassembled WGS sequence"/>
</dbReference>
<proteinExistence type="predicted"/>
<comment type="caution">
    <text evidence="1">The sequence shown here is derived from an EMBL/GenBank/DDBJ whole genome shotgun (WGS) entry which is preliminary data.</text>
</comment>
<organism evidence="1 2">
    <name type="scientific">Candidatus Blautia avicola</name>
    <dbReference type="NCBI Taxonomy" id="2838483"/>
    <lineage>
        <taxon>Bacteria</taxon>
        <taxon>Bacillati</taxon>
        <taxon>Bacillota</taxon>
        <taxon>Clostridia</taxon>
        <taxon>Lachnospirales</taxon>
        <taxon>Lachnospiraceae</taxon>
        <taxon>Blautia</taxon>
    </lineage>
</organism>
<dbReference type="AlphaFoldDB" id="A0A9D2TYH1"/>
<evidence type="ECO:0000313" key="2">
    <source>
        <dbReference type="Proteomes" id="UP000823892"/>
    </source>
</evidence>
<sequence length="110" mass="13198">MLIRIFSSESHMSQSLESMIDDILEVAEDYEYQNINEVWYLVFLLWHMEEGYIRYDYDPIYEKARSHPLNHLDINYSSDITYKIGMNRKISIKEFMNILDIKEECAFLAG</sequence>
<gene>
    <name evidence="1" type="ORF">H9914_14240</name>
</gene>